<gene>
    <name evidence="2" type="ORF">D5396_13030</name>
</gene>
<name>A0ABX9P0W1_9GAMM</name>
<dbReference type="PANTHER" id="PTHR38095">
    <property type="entry name" value="ANAEROBIC DIMETHYL SULFOXIDE REDUCTASE CHAIN YNFH"/>
    <property type="match status" value="1"/>
</dbReference>
<feature type="transmembrane region" description="Helical" evidence="1">
    <location>
        <begin position="146"/>
        <end position="164"/>
    </location>
</feature>
<feature type="transmembrane region" description="Helical" evidence="1">
    <location>
        <begin position="42"/>
        <end position="67"/>
    </location>
</feature>
<dbReference type="InterPro" id="IPR007059">
    <property type="entry name" value="DmsC"/>
</dbReference>
<feature type="transmembrane region" description="Helical" evidence="1">
    <location>
        <begin position="232"/>
        <end position="251"/>
    </location>
</feature>
<keyword evidence="3" id="KW-1185">Reference proteome</keyword>
<keyword evidence="1" id="KW-0812">Transmembrane</keyword>
<dbReference type="Pfam" id="PF04976">
    <property type="entry name" value="DmsC"/>
    <property type="match status" value="1"/>
</dbReference>
<protein>
    <submittedName>
        <fullName evidence="2">DMSO reductase</fullName>
    </submittedName>
</protein>
<feature type="transmembrane region" description="Helical" evidence="1">
    <location>
        <begin position="258"/>
        <end position="280"/>
    </location>
</feature>
<keyword evidence="1" id="KW-0472">Membrane</keyword>
<dbReference type="PANTHER" id="PTHR38095:SF2">
    <property type="entry name" value="ANAEROBIC DIMETHYL SULFOXIDE REDUCTASE CHAIN C"/>
    <property type="match status" value="1"/>
</dbReference>
<dbReference type="EMBL" id="RAHG01000005">
    <property type="protein sequence ID" value="RJT12894.1"/>
    <property type="molecule type" value="Genomic_DNA"/>
</dbReference>
<evidence type="ECO:0000256" key="1">
    <source>
        <dbReference type="SAM" id="Phobius"/>
    </source>
</evidence>
<dbReference type="Proteomes" id="UP000284119">
    <property type="component" value="Unassembled WGS sequence"/>
</dbReference>
<dbReference type="RefSeq" id="WP_112164548.1">
    <property type="nucleotide sequence ID" value="NZ_JBFUVP010000005.1"/>
</dbReference>
<sequence>MQEWPLIIFTLLIQLSVGSTIFTTFTLIYGADNLNVQEKWRVAIPAMMLAFIAGALGLMTSTAHLGYPLNAFHALSHISSSWLSREIVFASLYLGMLGLTTLIALVSKRIVTAFMVIASLLGVIDLFCMSAIYVHSSVATWMHFNTYVMFYTTVLSLGAIVAVWRISRCPWLPWQLARRLAVVCGGILIAATLVRLLEQPLYLAYLHNVSTDAVTFPHQPLVAFTQSGTFRLIAWVILTIGTAVTACSLQTHRIGRGLLATGGILVLLAEIMLRFSFFTIN</sequence>
<accession>A0ABX9P0W1</accession>
<feature type="transmembrane region" description="Helical" evidence="1">
    <location>
        <begin position="113"/>
        <end position="134"/>
    </location>
</feature>
<evidence type="ECO:0000313" key="3">
    <source>
        <dbReference type="Proteomes" id="UP000284119"/>
    </source>
</evidence>
<feature type="transmembrane region" description="Helical" evidence="1">
    <location>
        <begin position="6"/>
        <end position="30"/>
    </location>
</feature>
<feature type="transmembrane region" description="Helical" evidence="1">
    <location>
        <begin position="176"/>
        <end position="197"/>
    </location>
</feature>
<proteinExistence type="predicted"/>
<keyword evidence="1" id="KW-1133">Transmembrane helix</keyword>
<organism evidence="2 3">
    <name type="scientific">Rahnella inusitata</name>
    <dbReference type="NCBI Taxonomy" id="58169"/>
    <lineage>
        <taxon>Bacteria</taxon>
        <taxon>Pseudomonadati</taxon>
        <taxon>Pseudomonadota</taxon>
        <taxon>Gammaproteobacteria</taxon>
        <taxon>Enterobacterales</taxon>
        <taxon>Yersiniaceae</taxon>
        <taxon>Rahnella</taxon>
    </lineage>
</organism>
<evidence type="ECO:0000313" key="2">
    <source>
        <dbReference type="EMBL" id="RJT12894.1"/>
    </source>
</evidence>
<feature type="transmembrane region" description="Helical" evidence="1">
    <location>
        <begin position="87"/>
        <end position="106"/>
    </location>
</feature>
<comment type="caution">
    <text evidence="2">The sequence shown here is derived from an EMBL/GenBank/DDBJ whole genome shotgun (WGS) entry which is preliminary data.</text>
</comment>
<reference evidence="2 3" key="1">
    <citation type="submission" date="2018-09" db="EMBL/GenBank/DDBJ databases">
        <authorList>
            <person name="Le Fleche-Mateos A."/>
        </authorList>
    </citation>
    <scope>NUCLEOTIDE SEQUENCE [LARGE SCALE GENOMIC DNA]</scope>
    <source>
        <strain evidence="2 3">DSM 30078</strain>
    </source>
</reference>